<gene>
    <name evidence="1" type="ORF">FOL47_000522</name>
</gene>
<organism evidence="1 2">
    <name type="scientific">Perkinsus chesapeaki</name>
    <name type="common">Clam parasite</name>
    <name type="synonym">Perkinsus andrewsi</name>
    <dbReference type="NCBI Taxonomy" id="330153"/>
    <lineage>
        <taxon>Eukaryota</taxon>
        <taxon>Sar</taxon>
        <taxon>Alveolata</taxon>
        <taxon>Perkinsozoa</taxon>
        <taxon>Perkinsea</taxon>
        <taxon>Perkinsida</taxon>
        <taxon>Perkinsidae</taxon>
        <taxon>Perkinsus</taxon>
    </lineage>
</organism>
<accession>A0A7J6KVL8</accession>
<comment type="caution">
    <text evidence="1">The sequence shown here is derived from an EMBL/GenBank/DDBJ whole genome shotgun (WGS) entry which is preliminary data.</text>
</comment>
<dbReference type="OrthoDB" id="410329at2759"/>
<name>A0A7J6KVL8_PERCH</name>
<dbReference type="Proteomes" id="UP000591131">
    <property type="component" value="Unassembled WGS sequence"/>
</dbReference>
<evidence type="ECO:0000313" key="2">
    <source>
        <dbReference type="Proteomes" id="UP000591131"/>
    </source>
</evidence>
<dbReference type="AlphaFoldDB" id="A0A7J6KVL8"/>
<sequence length="319" mass="35412">MGIFQPSRKRLRTVLTDLSPMAIRHYRRICLELGISPPTLFYTSFKVDAKALRNFVVQGGPAEHLAAAKSRPHPTLVGPSLPSSLLAAIGVHAELSPDNLVHRRTEVRKLIGEKAIELAPEKDVVRSRMHPDVRRIVGGINLPLLDFLIKATGYTDLGLAQDLEKGFPVLGALPNIPGVFAEKSQKVNLGSAEESVPSRENFLSRSELLDKFLGLRDSFLGSIRSKPYEPKVWSQTLDEVTASTMKGPYTLKETASIYGDHVLARRFPVYQPGKVRLCDDYRRSLTNSATKFDQKITLPTHNTLCAAWRCYAATILTKL</sequence>
<proteinExistence type="predicted"/>
<keyword evidence="2" id="KW-1185">Reference proteome</keyword>
<dbReference type="EMBL" id="JAAPAO010001094">
    <property type="protein sequence ID" value="KAF4651248.1"/>
    <property type="molecule type" value="Genomic_DNA"/>
</dbReference>
<reference evidence="1 2" key="1">
    <citation type="submission" date="2020-04" db="EMBL/GenBank/DDBJ databases">
        <title>Perkinsus chesapeaki whole genome sequence.</title>
        <authorList>
            <person name="Bogema D.R."/>
        </authorList>
    </citation>
    <scope>NUCLEOTIDE SEQUENCE [LARGE SCALE GENOMIC DNA]</scope>
    <source>
        <strain evidence="1">ATCC PRA-425</strain>
    </source>
</reference>
<protein>
    <submittedName>
        <fullName evidence="1">Uncharacterized protein</fullName>
    </submittedName>
</protein>
<evidence type="ECO:0000313" key="1">
    <source>
        <dbReference type="EMBL" id="KAF4651248.1"/>
    </source>
</evidence>